<accession>A0A9X1JNA7</accession>
<feature type="signal peptide" evidence="1">
    <location>
        <begin position="1"/>
        <end position="29"/>
    </location>
</feature>
<sequence>MKNLKKATYTIIFAIAISFTFQCATPKVAATTFEEQTPFKIKTVNFQEWYAGIKVGGTGINVFIPISEISNNVVLDNLYFRNLKGKLTKSGDKYIAVLKNPSRHYTFHKVEKPADYPFDLSNDECVISYVENGQTKYHKITALYEVAGTYYENGPPSIYTESNSEVMASLDEEDDDN</sequence>
<proteinExistence type="predicted"/>
<protein>
    <recommendedName>
        <fullName evidence="4">DUF2846 domain-containing protein</fullName>
    </recommendedName>
</protein>
<evidence type="ECO:0008006" key="4">
    <source>
        <dbReference type="Google" id="ProtNLM"/>
    </source>
</evidence>
<gene>
    <name evidence="2" type="ORF">KCG49_08375</name>
</gene>
<dbReference type="RefSeq" id="WP_218545767.1">
    <property type="nucleotide sequence ID" value="NZ_JAGSPD010000005.1"/>
</dbReference>
<evidence type="ECO:0000313" key="3">
    <source>
        <dbReference type="Proteomes" id="UP001138894"/>
    </source>
</evidence>
<evidence type="ECO:0000313" key="2">
    <source>
        <dbReference type="EMBL" id="MBV7269201.1"/>
    </source>
</evidence>
<keyword evidence="3" id="KW-1185">Reference proteome</keyword>
<dbReference type="AlphaFoldDB" id="A0A9X1JNA7"/>
<dbReference type="EMBL" id="JAGSPD010000005">
    <property type="protein sequence ID" value="MBV7269201.1"/>
    <property type="molecule type" value="Genomic_DNA"/>
</dbReference>
<feature type="chain" id="PRO_5040995541" description="DUF2846 domain-containing protein" evidence="1">
    <location>
        <begin position="30"/>
        <end position="177"/>
    </location>
</feature>
<evidence type="ECO:0000256" key="1">
    <source>
        <dbReference type="SAM" id="SignalP"/>
    </source>
</evidence>
<reference evidence="2" key="1">
    <citation type="submission" date="2021-04" db="EMBL/GenBank/DDBJ databases">
        <authorList>
            <person name="Pira H."/>
            <person name="Risdian C."/>
            <person name="Wink J."/>
        </authorList>
    </citation>
    <scope>NUCLEOTIDE SEQUENCE</scope>
    <source>
        <strain evidence="2">WHY3</strain>
    </source>
</reference>
<keyword evidence="1" id="KW-0732">Signal</keyword>
<dbReference type="Proteomes" id="UP001138894">
    <property type="component" value="Unassembled WGS sequence"/>
</dbReference>
<organism evidence="2 3">
    <name type="scientific">Winogradskyella luteola</name>
    <dbReference type="NCBI Taxonomy" id="2828330"/>
    <lineage>
        <taxon>Bacteria</taxon>
        <taxon>Pseudomonadati</taxon>
        <taxon>Bacteroidota</taxon>
        <taxon>Flavobacteriia</taxon>
        <taxon>Flavobacteriales</taxon>
        <taxon>Flavobacteriaceae</taxon>
        <taxon>Winogradskyella</taxon>
    </lineage>
</organism>
<comment type="caution">
    <text evidence="2">The sequence shown here is derived from an EMBL/GenBank/DDBJ whole genome shotgun (WGS) entry which is preliminary data.</text>
</comment>
<name>A0A9X1JNA7_9FLAO</name>